<evidence type="ECO:0000256" key="3">
    <source>
        <dbReference type="ARBA" id="ARBA00022692"/>
    </source>
</evidence>
<accession>A0ABW4GTY8</accession>
<comment type="subcellular location">
    <subcellularLocation>
        <location evidence="1">Cell membrane</location>
        <topology evidence="1">Multi-pass membrane protein</topology>
    </subcellularLocation>
    <subcellularLocation>
        <location evidence="7">Membrane</location>
        <topology evidence="7">Multi-pass membrane protein</topology>
    </subcellularLocation>
</comment>
<sequence length="486" mass="49242">MTLAVLAPVLLPVLAAGGYWLLGWNRGTAWLGALAAGGLLASAIVLSGAGQAVTLWGLLRVDALSSFMLVVIGAVSFLAMLASPAYLAAELAAGHTVPRAARRYGVLTQTFIAAMTLAVIASNLGVMWVAIEATTILTAFLVGFHKSKQATEAAWKYVVICSVGIVLAFLGIVIVHYAALHAGLATPAALDGATLARHAAGLDPGVMRIAAVLLVLGFGTKAGLAPMHAWLPDAHSQAPAPVSALMSGVLLSVAFYAILRVKVIIDAALGPTAMRILLVSAALASLAVAAALLLGQRDYKRLLAYSSIEHMGLLALGAAIGTRLALVAVLLHILGHGLGKSALFLSSGHINQAVGSSRIDAVRGLVLRSPLLAGTFALGLLALLGMPPFSLFASELGIVRAGFSAGLGWAIALALLLMLVIVAAVGQHGRRMLLGSPGTTTQAVLLPKTAAVPVIAALVACAILGITTSPLNDLLQGAAAIAGATP</sequence>
<evidence type="ECO:0000256" key="5">
    <source>
        <dbReference type="ARBA" id="ARBA00023002"/>
    </source>
</evidence>
<feature type="transmembrane region" description="Helical" evidence="8">
    <location>
        <begin position="314"/>
        <end position="334"/>
    </location>
</feature>
<feature type="transmembrane region" description="Helical" evidence="8">
    <location>
        <begin position="154"/>
        <end position="179"/>
    </location>
</feature>
<proteinExistence type="predicted"/>
<evidence type="ECO:0000256" key="7">
    <source>
        <dbReference type="RuleBase" id="RU000320"/>
    </source>
</evidence>
<dbReference type="EMBL" id="JBHUCM010000050">
    <property type="protein sequence ID" value="MFD1545794.1"/>
    <property type="molecule type" value="Genomic_DNA"/>
</dbReference>
<dbReference type="InterPro" id="IPR052175">
    <property type="entry name" value="ComplexI-like_HydComp"/>
</dbReference>
<organism evidence="10 11">
    <name type="scientific">Nonomuraea guangzhouensis</name>
    <dbReference type="NCBI Taxonomy" id="1291555"/>
    <lineage>
        <taxon>Bacteria</taxon>
        <taxon>Bacillati</taxon>
        <taxon>Actinomycetota</taxon>
        <taxon>Actinomycetes</taxon>
        <taxon>Streptosporangiales</taxon>
        <taxon>Streptosporangiaceae</taxon>
        <taxon>Nonomuraea</taxon>
    </lineage>
</organism>
<keyword evidence="11" id="KW-1185">Reference proteome</keyword>
<evidence type="ECO:0000256" key="1">
    <source>
        <dbReference type="ARBA" id="ARBA00004651"/>
    </source>
</evidence>
<feature type="transmembrane region" description="Helical" evidence="8">
    <location>
        <begin position="109"/>
        <end position="142"/>
    </location>
</feature>
<feature type="transmembrane region" description="Helical" evidence="8">
    <location>
        <begin position="365"/>
        <end position="386"/>
    </location>
</feature>
<name>A0ABW4GTY8_9ACTN</name>
<evidence type="ECO:0000256" key="4">
    <source>
        <dbReference type="ARBA" id="ARBA00022989"/>
    </source>
</evidence>
<evidence type="ECO:0000259" key="9">
    <source>
        <dbReference type="Pfam" id="PF00361"/>
    </source>
</evidence>
<dbReference type="InterPro" id="IPR001750">
    <property type="entry name" value="ND/Mrp_TM"/>
</dbReference>
<feature type="transmembrane region" description="Helical" evidence="8">
    <location>
        <begin position="31"/>
        <end position="59"/>
    </location>
</feature>
<evidence type="ECO:0000313" key="11">
    <source>
        <dbReference type="Proteomes" id="UP001597097"/>
    </source>
</evidence>
<reference evidence="11" key="1">
    <citation type="journal article" date="2019" name="Int. J. Syst. Evol. Microbiol.">
        <title>The Global Catalogue of Microorganisms (GCM) 10K type strain sequencing project: providing services to taxonomists for standard genome sequencing and annotation.</title>
        <authorList>
            <consortium name="The Broad Institute Genomics Platform"/>
            <consortium name="The Broad Institute Genome Sequencing Center for Infectious Disease"/>
            <person name="Wu L."/>
            <person name="Ma J."/>
        </authorList>
    </citation>
    <scope>NUCLEOTIDE SEQUENCE [LARGE SCALE GENOMIC DNA]</scope>
    <source>
        <strain evidence="11">CGMCC 1.15399</strain>
    </source>
</reference>
<feature type="transmembrane region" description="Helical" evidence="8">
    <location>
        <begin position="273"/>
        <end position="294"/>
    </location>
</feature>
<feature type="transmembrane region" description="Helical" evidence="8">
    <location>
        <begin position="240"/>
        <end position="261"/>
    </location>
</feature>
<feature type="domain" description="NADH:quinone oxidoreductase/Mrp antiporter transmembrane" evidence="9">
    <location>
        <begin position="121"/>
        <end position="415"/>
    </location>
</feature>
<evidence type="ECO:0000256" key="6">
    <source>
        <dbReference type="ARBA" id="ARBA00023136"/>
    </source>
</evidence>
<keyword evidence="2" id="KW-1003">Cell membrane</keyword>
<keyword evidence="6 8" id="KW-0472">Membrane</keyword>
<dbReference type="RefSeq" id="WP_219539465.1">
    <property type="nucleotide sequence ID" value="NZ_JAHKRM010000063.1"/>
</dbReference>
<gene>
    <name evidence="10" type="ORF">ACFSJ0_52745</name>
</gene>
<evidence type="ECO:0000256" key="8">
    <source>
        <dbReference type="SAM" id="Phobius"/>
    </source>
</evidence>
<evidence type="ECO:0000256" key="2">
    <source>
        <dbReference type="ARBA" id="ARBA00022475"/>
    </source>
</evidence>
<feature type="transmembrane region" description="Helical" evidence="8">
    <location>
        <begin position="66"/>
        <end position="89"/>
    </location>
</feature>
<keyword evidence="3 7" id="KW-0812">Transmembrane</keyword>
<comment type="caution">
    <text evidence="10">The sequence shown here is derived from an EMBL/GenBank/DDBJ whole genome shotgun (WGS) entry which is preliminary data.</text>
</comment>
<feature type="transmembrane region" description="Helical" evidence="8">
    <location>
        <begin position="406"/>
        <end position="425"/>
    </location>
</feature>
<dbReference type="Proteomes" id="UP001597097">
    <property type="component" value="Unassembled WGS sequence"/>
</dbReference>
<dbReference type="PANTHER" id="PTHR42682">
    <property type="entry name" value="HYDROGENASE-4 COMPONENT F"/>
    <property type="match status" value="1"/>
</dbReference>
<keyword evidence="5" id="KW-0560">Oxidoreductase</keyword>
<dbReference type="Pfam" id="PF00361">
    <property type="entry name" value="Proton_antipo_M"/>
    <property type="match status" value="1"/>
</dbReference>
<protein>
    <submittedName>
        <fullName evidence="10">Proton-conducting transporter membrane subunit</fullName>
    </submittedName>
</protein>
<dbReference type="PANTHER" id="PTHR42682:SF5">
    <property type="entry name" value="HYDROGENASE-4 COMPONENT F"/>
    <property type="match status" value="1"/>
</dbReference>
<keyword evidence="4 8" id="KW-1133">Transmembrane helix</keyword>
<feature type="transmembrane region" description="Helical" evidence="8">
    <location>
        <begin position="445"/>
        <end position="466"/>
    </location>
</feature>
<evidence type="ECO:0000313" key="10">
    <source>
        <dbReference type="EMBL" id="MFD1545794.1"/>
    </source>
</evidence>